<reference evidence="2 3" key="2">
    <citation type="journal article" date="2017" name="Front. Plant Sci.">
        <title>Gene Classification and Mining of Molecular Markers Useful in Red Clover (Trifolium pratense) Breeding.</title>
        <authorList>
            <person name="Istvanek J."/>
            <person name="Dluhosova J."/>
            <person name="Dluhos P."/>
            <person name="Patkova L."/>
            <person name="Nedelnik J."/>
            <person name="Repkova J."/>
        </authorList>
    </citation>
    <scope>NUCLEOTIDE SEQUENCE [LARGE SCALE GENOMIC DNA]</scope>
    <source>
        <strain evidence="3">cv. Tatra</strain>
        <tissue evidence="2">Young leaves</tissue>
    </source>
</reference>
<feature type="region of interest" description="Disordered" evidence="1">
    <location>
        <begin position="1"/>
        <end position="80"/>
    </location>
</feature>
<dbReference type="Proteomes" id="UP000236291">
    <property type="component" value="Unassembled WGS sequence"/>
</dbReference>
<sequence>MPPSVNIDANMQQKTDVSSLPAGNGDDKTSVDIKHNTINNGPDGVSSANKTGCPSSTTIDEDPKDDTVEVNASVDEDVGR</sequence>
<proteinExistence type="predicted"/>
<organism evidence="2 3">
    <name type="scientific">Trifolium pratense</name>
    <name type="common">Red clover</name>
    <dbReference type="NCBI Taxonomy" id="57577"/>
    <lineage>
        <taxon>Eukaryota</taxon>
        <taxon>Viridiplantae</taxon>
        <taxon>Streptophyta</taxon>
        <taxon>Embryophyta</taxon>
        <taxon>Tracheophyta</taxon>
        <taxon>Spermatophyta</taxon>
        <taxon>Magnoliopsida</taxon>
        <taxon>eudicotyledons</taxon>
        <taxon>Gunneridae</taxon>
        <taxon>Pentapetalae</taxon>
        <taxon>rosids</taxon>
        <taxon>fabids</taxon>
        <taxon>Fabales</taxon>
        <taxon>Fabaceae</taxon>
        <taxon>Papilionoideae</taxon>
        <taxon>50 kb inversion clade</taxon>
        <taxon>NPAAA clade</taxon>
        <taxon>Hologalegina</taxon>
        <taxon>IRL clade</taxon>
        <taxon>Trifolieae</taxon>
        <taxon>Trifolium</taxon>
    </lineage>
</organism>
<comment type="caution">
    <text evidence="2">The sequence shown here is derived from an EMBL/GenBank/DDBJ whole genome shotgun (WGS) entry which is preliminary data.</text>
</comment>
<reference evidence="2 3" key="1">
    <citation type="journal article" date="2014" name="Am. J. Bot.">
        <title>Genome assembly and annotation for red clover (Trifolium pratense; Fabaceae).</title>
        <authorList>
            <person name="Istvanek J."/>
            <person name="Jaros M."/>
            <person name="Krenek A."/>
            <person name="Repkova J."/>
        </authorList>
    </citation>
    <scope>NUCLEOTIDE SEQUENCE [LARGE SCALE GENOMIC DNA]</scope>
    <source>
        <strain evidence="3">cv. Tatra</strain>
        <tissue evidence="2">Young leaves</tissue>
    </source>
</reference>
<name>A0A2K3LW57_TRIPR</name>
<dbReference type="AlphaFoldDB" id="A0A2K3LW57"/>
<feature type="compositionally biased region" description="Basic and acidic residues" evidence="1">
    <location>
        <begin position="25"/>
        <end position="35"/>
    </location>
</feature>
<evidence type="ECO:0000313" key="3">
    <source>
        <dbReference type="Proteomes" id="UP000236291"/>
    </source>
</evidence>
<feature type="compositionally biased region" description="Polar residues" evidence="1">
    <location>
        <begin position="7"/>
        <end position="18"/>
    </location>
</feature>
<gene>
    <name evidence="2" type="ORF">L195_g038805</name>
</gene>
<feature type="compositionally biased region" description="Polar residues" evidence="1">
    <location>
        <begin position="36"/>
        <end position="58"/>
    </location>
</feature>
<protein>
    <submittedName>
        <fullName evidence="2">Katanin p60 ATPase-containing subunit</fullName>
    </submittedName>
</protein>
<dbReference type="EMBL" id="ASHM01042685">
    <property type="protein sequence ID" value="PNX82770.1"/>
    <property type="molecule type" value="Genomic_DNA"/>
</dbReference>
<accession>A0A2K3LW57</accession>
<evidence type="ECO:0000313" key="2">
    <source>
        <dbReference type="EMBL" id="PNX82770.1"/>
    </source>
</evidence>
<evidence type="ECO:0000256" key="1">
    <source>
        <dbReference type="SAM" id="MobiDB-lite"/>
    </source>
</evidence>